<keyword evidence="2" id="KW-1185">Reference proteome</keyword>
<gene>
    <name evidence="1" type="ORF">KN1_10510</name>
</gene>
<sequence>MKIYPIFFHPSLSGHPLWSGSGPLTDPPCLAGAPLPTAPSGRAKKLTEKFLNFSVFINFVLQGRDEQVIRDVLEGLRRDGVDLYFETEKVGRKTTFFLSVDMGRVKVYSPQEFTITSENGYAHFLYGSAVAKTRPSIIINFIDIDYNGVEQQVAGYANVNVIYPPHTEIEIIVGHGNIRRLRRVF</sequence>
<accession>A0A8D5U5N0</accession>
<organism evidence="1 2">
    <name type="scientific">Stygiolobus caldivivus</name>
    <dbReference type="NCBI Taxonomy" id="2824673"/>
    <lineage>
        <taxon>Archaea</taxon>
        <taxon>Thermoproteota</taxon>
        <taxon>Thermoprotei</taxon>
        <taxon>Sulfolobales</taxon>
        <taxon>Sulfolobaceae</taxon>
        <taxon>Stygiolobus</taxon>
    </lineage>
</organism>
<dbReference type="KEGG" id="csty:KN1_10510"/>
<evidence type="ECO:0000313" key="1">
    <source>
        <dbReference type="EMBL" id="BCU69754.1"/>
    </source>
</evidence>
<dbReference type="EMBL" id="AP024597">
    <property type="protein sequence ID" value="BCU69754.1"/>
    <property type="molecule type" value="Genomic_DNA"/>
</dbReference>
<protein>
    <submittedName>
        <fullName evidence="1">Uncharacterized protein</fullName>
    </submittedName>
</protein>
<name>A0A8D5U5N0_9CREN</name>
<dbReference type="AlphaFoldDB" id="A0A8D5U5N0"/>
<proteinExistence type="predicted"/>
<reference evidence="1 2" key="1">
    <citation type="submission" date="2021-04" db="EMBL/GenBank/DDBJ databases">
        <title>Complete genome sequence of Stygiolobus sp. KN-1.</title>
        <authorList>
            <person name="Nakamura K."/>
            <person name="Sakai H."/>
            <person name="Kurosawa N."/>
        </authorList>
    </citation>
    <scope>NUCLEOTIDE SEQUENCE [LARGE SCALE GENOMIC DNA]</scope>
    <source>
        <strain evidence="1 2">KN-1</strain>
    </source>
</reference>
<evidence type="ECO:0000313" key="2">
    <source>
        <dbReference type="Proteomes" id="UP000825123"/>
    </source>
</evidence>
<dbReference type="Proteomes" id="UP000825123">
    <property type="component" value="Chromosome"/>
</dbReference>